<dbReference type="PROSITE" id="PS50102">
    <property type="entry name" value="RRM"/>
    <property type="match status" value="1"/>
</dbReference>
<evidence type="ECO:0000256" key="3">
    <source>
        <dbReference type="PROSITE-ProRule" id="PRU00176"/>
    </source>
</evidence>
<accession>A0ABR2MPI4</accession>
<gene>
    <name evidence="6" type="ORF">KSP40_PGU000182</name>
</gene>
<keyword evidence="3" id="KW-0694">RNA-binding</keyword>
<dbReference type="PANTHER" id="PTHR48033">
    <property type="entry name" value="RNA-BINDING (RRM/RBD/RNP MOTIFS) FAMILY PROTEIN"/>
    <property type="match status" value="1"/>
</dbReference>
<proteinExistence type="predicted"/>
<organism evidence="6 7">
    <name type="scientific">Platanthera guangdongensis</name>
    <dbReference type="NCBI Taxonomy" id="2320717"/>
    <lineage>
        <taxon>Eukaryota</taxon>
        <taxon>Viridiplantae</taxon>
        <taxon>Streptophyta</taxon>
        <taxon>Embryophyta</taxon>
        <taxon>Tracheophyta</taxon>
        <taxon>Spermatophyta</taxon>
        <taxon>Magnoliopsida</taxon>
        <taxon>Liliopsida</taxon>
        <taxon>Asparagales</taxon>
        <taxon>Orchidaceae</taxon>
        <taxon>Orchidoideae</taxon>
        <taxon>Orchideae</taxon>
        <taxon>Orchidinae</taxon>
        <taxon>Platanthera</taxon>
    </lineage>
</organism>
<dbReference type="EMBL" id="JBBWWR010000005">
    <property type="protein sequence ID" value="KAK8966089.1"/>
    <property type="molecule type" value="Genomic_DNA"/>
</dbReference>
<dbReference type="InterPro" id="IPR035979">
    <property type="entry name" value="RBD_domain_sf"/>
</dbReference>
<comment type="subcellular location">
    <subcellularLocation>
        <location evidence="1">Nucleus</location>
    </subcellularLocation>
</comment>
<name>A0ABR2MPI4_9ASPA</name>
<evidence type="ECO:0000313" key="6">
    <source>
        <dbReference type="EMBL" id="KAK8966089.1"/>
    </source>
</evidence>
<evidence type="ECO:0000259" key="5">
    <source>
        <dbReference type="PROSITE" id="PS50102"/>
    </source>
</evidence>
<evidence type="ECO:0000313" key="7">
    <source>
        <dbReference type="Proteomes" id="UP001412067"/>
    </source>
</evidence>
<dbReference type="GO" id="GO:1990904">
    <property type="term" value="C:ribonucleoprotein complex"/>
    <property type="evidence" value="ECO:0007669"/>
    <property type="project" value="UniProtKB-KW"/>
</dbReference>
<comment type="caution">
    <text evidence="6">The sequence shown here is derived from an EMBL/GenBank/DDBJ whole genome shotgun (WGS) entry which is preliminary data.</text>
</comment>
<dbReference type="Proteomes" id="UP001412067">
    <property type="component" value="Unassembled WGS sequence"/>
</dbReference>
<evidence type="ECO:0000256" key="2">
    <source>
        <dbReference type="ARBA" id="ARBA00023242"/>
    </source>
</evidence>
<sequence>MHSFAKSFTQHKCEPSNQHKKKESQVETTSIGNYSEVVSQLTKKVSSSGQRPTKTAVSLHTDRGLINEDQHTIVESVVEHVSTDAEVDRGPENPTDFQHATNSDEFKSFFSKYGKVVEHEIITDHVTKRSRGFGFVIFDSEKVVDELLSKGNMIEIAGSQVEIKKAEPKKASNATLPPHFGREFWEPSFRDGLGGYGNSFGGFGGGFGPSCRGAGGLGTRVGGYGGGAEEFGGGGYGGFGGGGGLGGYKGEPSLGGYSRRVGSYGGGGGFGGGYGGGGGGFGGGAYGRDEGGFGGYGGSGYGGGFDSGPGEAMVLVLDQAVSTTHMPDSWNDCDLYVVGRCWNNLGQGD</sequence>
<dbReference type="InterPro" id="IPR012677">
    <property type="entry name" value="Nucleotide-bd_a/b_plait_sf"/>
</dbReference>
<feature type="region of interest" description="Disordered" evidence="4">
    <location>
        <begin position="1"/>
        <end position="33"/>
    </location>
</feature>
<keyword evidence="6" id="KW-0687">Ribonucleoprotein</keyword>
<feature type="compositionally biased region" description="Polar residues" evidence="4">
    <location>
        <begin position="1"/>
        <end position="10"/>
    </location>
</feature>
<dbReference type="Pfam" id="PF00076">
    <property type="entry name" value="RRM_1"/>
    <property type="match status" value="1"/>
</dbReference>
<dbReference type="SUPFAM" id="SSF54928">
    <property type="entry name" value="RNA-binding domain, RBD"/>
    <property type="match status" value="1"/>
</dbReference>
<evidence type="ECO:0000256" key="1">
    <source>
        <dbReference type="ARBA" id="ARBA00004123"/>
    </source>
</evidence>
<keyword evidence="2" id="KW-0539">Nucleus</keyword>
<protein>
    <submittedName>
        <fullName evidence="6">Ribonucleoprotein</fullName>
    </submittedName>
</protein>
<dbReference type="InterPro" id="IPR000504">
    <property type="entry name" value="RRM_dom"/>
</dbReference>
<dbReference type="Gene3D" id="3.30.70.330">
    <property type="match status" value="1"/>
</dbReference>
<dbReference type="SMART" id="SM00360">
    <property type="entry name" value="RRM"/>
    <property type="match status" value="1"/>
</dbReference>
<feature type="domain" description="RRM" evidence="5">
    <location>
        <begin position="96"/>
        <end position="168"/>
    </location>
</feature>
<reference evidence="6 7" key="1">
    <citation type="journal article" date="2022" name="Nat. Plants">
        <title>Genomes of leafy and leafless Platanthera orchids illuminate the evolution of mycoheterotrophy.</title>
        <authorList>
            <person name="Li M.H."/>
            <person name="Liu K.W."/>
            <person name="Li Z."/>
            <person name="Lu H.C."/>
            <person name="Ye Q.L."/>
            <person name="Zhang D."/>
            <person name="Wang J.Y."/>
            <person name="Li Y.F."/>
            <person name="Zhong Z.M."/>
            <person name="Liu X."/>
            <person name="Yu X."/>
            <person name="Liu D.K."/>
            <person name="Tu X.D."/>
            <person name="Liu B."/>
            <person name="Hao Y."/>
            <person name="Liao X.Y."/>
            <person name="Jiang Y.T."/>
            <person name="Sun W.H."/>
            <person name="Chen J."/>
            <person name="Chen Y.Q."/>
            <person name="Ai Y."/>
            <person name="Zhai J.W."/>
            <person name="Wu S.S."/>
            <person name="Zhou Z."/>
            <person name="Hsiao Y.Y."/>
            <person name="Wu W.L."/>
            <person name="Chen Y.Y."/>
            <person name="Lin Y.F."/>
            <person name="Hsu J.L."/>
            <person name="Li C.Y."/>
            <person name="Wang Z.W."/>
            <person name="Zhao X."/>
            <person name="Zhong W.Y."/>
            <person name="Ma X.K."/>
            <person name="Ma L."/>
            <person name="Huang J."/>
            <person name="Chen G.Z."/>
            <person name="Huang M.Z."/>
            <person name="Huang L."/>
            <person name="Peng D.H."/>
            <person name="Luo Y.B."/>
            <person name="Zou S.Q."/>
            <person name="Chen S.P."/>
            <person name="Lan S."/>
            <person name="Tsai W.C."/>
            <person name="Van de Peer Y."/>
            <person name="Liu Z.J."/>
        </authorList>
    </citation>
    <scope>NUCLEOTIDE SEQUENCE [LARGE SCALE GENOMIC DNA]</scope>
    <source>
        <strain evidence="6">Lor288</strain>
    </source>
</reference>
<evidence type="ECO:0000256" key="4">
    <source>
        <dbReference type="SAM" id="MobiDB-lite"/>
    </source>
</evidence>
<dbReference type="PANTHER" id="PTHR48033:SF4">
    <property type="entry name" value="OS08G0320100 PROTEIN"/>
    <property type="match status" value="1"/>
</dbReference>
<keyword evidence="7" id="KW-1185">Reference proteome</keyword>